<dbReference type="SUPFAM" id="SSF55729">
    <property type="entry name" value="Acyl-CoA N-acyltransferases (Nat)"/>
    <property type="match status" value="1"/>
</dbReference>
<sequence length="193" mass="20033">MAPDALTPADLPVRVRDATVADAAACAAVYAPYVRDTTVSFEAEPPTTAQMADRITASLATHAWLVAELPTGSPGAGRVVGYAYAAPYAARAAYRWACGTSVYLEPGRRRTGAGRALYTALLERLAALGYRQAVAGYTEPNPASAGLHASLGFEVVGTLRGVGHKHGAWRDVTLVQRPLGDGSRTPPAPTGAS</sequence>
<dbReference type="PANTHER" id="PTHR43072">
    <property type="entry name" value="N-ACETYLTRANSFERASE"/>
    <property type="match status" value="1"/>
</dbReference>
<dbReference type="Proteomes" id="UP000000849">
    <property type="component" value="Chromosome"/>
</dbReference>
<evidence type="ECO:0000313" key="2">
    <source>
        <dbReference type="EMBL" id="ADG76341.1"/>
    </source>
</evidence>
<dbReference type="RefSeq" id="WP_013118669.1">
    <property type="nucleotide sequence ID" value="NC_014151.1"/>
</dbReference>
<dbReference type="AlphaFoldDB" id="D5UCV6"/>
<dbReference type="InterPro" id="IPR000182">
    <property type="entry name" value="GNAT_dom"/>
</dbReference>
<dbReference type="GO" id="GO:0016747">
    <property type="term" value="F:acyltransferase activity, transferring groups other than amino-acyl groups"/>
    <property type="evidence" value="ECO:0007669"/>
    <property type="project" value="InterPro"/>
</dbReference>
<proteinExistence type="predicted"/>
<gene>
    <name evidence="2" type="ordered locus">Cfla_3467</name>
</gene>
<dbReference type="PANTHER" id="PTHR43072:SF8">
    <property type="entry name" value="ACYLTRANSFERASE FABY-RELATED"/>
    <property type="match status" value="1"/>
</dbReference>
<keyword evidence="2" id="KW-0808">Transferase</keyword>
<dbReference type="STRING" id="446466.Cfla_3467"/>
<keyword evidence="3" id="KW-1185">Reference proteome</keyword>
<name>D5UCV6_CELFN</name>
<dbReference type="EMBL" id="CP001964">
    <property type="protein sequence ID" value="ADG76341.1"/>
    <property type="molecule type" value="Genomic_DNA"/>
</dbReference>
<dbReference type="Gene3D" id="3.40.630.30">
    <property type="match status" value="1"/>
</dbReference>
<accession>D5UCV6</accession>
<evidence type="ECO:0000313" key="3">
    <source>
        <dbReference type="Proteomes" id="UP000000849"/>
    </source>
</evidence>
<evidence type="ECO:0000259" key="1">
    <source>
        <dbReference type="PROSITE" id="PS51186"/>
    </source>
</evidence>
<protein>
    <submittedName>
        <fullName evidence="2">Phosphinothricin acetyltransferase</fullName>
    </submittedName>
</protein>
<dbReference type="HOGENOM" id="CLU_013985_4_2_11"/>
<organism evidence="2 3">
    <name type="scientific">Cellulomonas flavigena (strain ATCC 482 / DSM 20109 / BCRC 11376 / JCM 18109 / NBRC 3775 / NCIMB 8073 / NRS 134)</name>
    <dbReference type="NCBI Taxonomy" id="446466"/>
    <lineage>
        <taxon>Bacteria</taxon>
        <taxon>Bacillati</taxon>
        <taxon>Actinomycetota</taxon>
        <taxon>Actinomycetes</taxon>
        <taxon>Micrococcales</taxon>
        <taxon>Cellulomonadaceae</taxon>
        <taxon>Cellulomonas</taxon>
    </lineage>
</organism>
<dbReference type="PROSITE" id="PS51186">
    <property type="entry name" value="GNAT"/>
    <property type="match status" value="1"/>
</dbReference>
<reference evidence="2 3" key="1">
    <citation type="journal article" date="2010" name="Stand. Genomic Sci.">
        <title>Complete genome sequence of Cellulomonas flavigena type strain (134).</title>
        <authorList>
            <person name="Abt B."/>
            <person name="Foster B."/>
            <person name="Lapidus A."/>
            <person name="Clum A."/>
            <person name="Sun H."/>
            <person name="Pukall R."/>
            <person name="Lucas S."/>
            <person name="Glavina Del Rio T."/>
            <person name="Nolan M."/>
            <person name="Tice H."/>
            <person name="Cheng J.F."/>
            <person name="Pitluck S."/>
            <person name="Liolios K."/>
            <person name="Ivanova N."/>
            <person name="Mavromatis K."/>
            <person name="Ovchinnikova G."/>
            <person name="Pati A."/>
            <person name="Goodwin L."/>
            <person name="Chen A."/>
            <person name="Palaniappan K."/>
            <person name="Land M."/>
            <person name="Hauser L."/>
            <person name="Chang Y.J."/>
            <person name="Jeffries C.D."/>
            <person name="Rohde M."/>
            <person name="Goker M."/>
            <person name="Woyke T."/>
            <person name="Bristow J."/>
            <person name="Eisen J.A."/>
            <person name="Markowitz V."/>
            <person name="Hugenholtz P."/>
            <person name="Kyrpides N.C."/>
            <person name="Klenk H.P."/>
        </authorList>
    </citation>
    <scope>NUCLEOTIDE SEQUENCE [LARGE SCALE GENOMIC DNA]</scope>
    <source>
        <strain evidence="3">ATCC 482 / DSM 20109 / BCRC 11376 / JCM 18109 / NBRC 3775 / NCIMB 8073 / NRS 134</strain>
    </source>
</reference>
<dbReference type="Pfam" id="PF13420">
    <property type="entry name" value="Acetyltransf_4"/>
    <property type="match status" value="1"/>
</dbReference>
<dbReference type="InterPro" id="IPR016181">
    <property type="entry name" value="Acyl_CoA_acyltransferase"/>
</dbReference>
<feature type="domain" description="N-acetyltransferase" evidence="1">
    <location>
        <begin position="13"/>
        <end position="176"/>
    </location>
</feature>
<dbReference type="KEGG" id="cfl:Cfla_3467"/>
<dbReference type="OrthoDB" id="3173333at2"/>
<dbReference type="eggNOG" id="COG1247">
    <property type="taxonomic scope" value="Bacteria"/>
</dbReference>